<feature type="transmembrane region" description="Helical" evidence="7">
    <location>
        <begin position="51"/>
        <end position="74"/>
    </location>
</feature>
<keyword evidence="3" id="KW-1003">Cell membrane</keyword>
<dbReference type="InterPro" id="IPR032808">
    <property type="entry name" value="DoxX"/>
</dbReference>
<dbReference type="InterPro" id="IPR027396">
    <property type="entry name" value="DsrEFH-like"/>
</dbReference>
<feature type="transmembrane region" description="Helical" evidence="7">
    <location>
        <begin position="81"/>
        <end position="100"/>
    </location>
</feature>
<dbReference type="Pfam" id="PF02635">
    <property type="entry name" value="DsrE"/>
    <property type="match status" value="1"/>
</dbReference>
<organism evidence="8 9">
    <name type="scientific">Pontibacter ruber</name>
    <dbReference type="NCBI Taxonomy" id="1343895"/>
    <lineage>
        <taxon>Bacteria</taxon>
        <taxon>Pseudomonadati</taxon>
        <taxon>Bacteroidota</taxon>
        <taxon>Cytophagia</taxon>
        <taxon>Cytophagales</taxon>
        <taxon>Hymenobacteraceae</taxon>
        <taxon>Pontibacter</taxon>
    </lineage>
</organism>
<dbReference type="RefSeq" id="WP_250431180.1">
    <property type="nucleotide sequence ID" value="NZ_JALPRR010000003.1"/>
</dbReference>
<keyword evidence="9" id="KW-1185">Reference proteome</keyword>
<comment type="similarity">
    <text evidence="2">Belongs to the DoxX family.</text>
</comment>
<name>A0ABW5D2X6_9BACT</name>
<evidence type="ECO:0000256" key="4">
    <source>
        <dbReference type="ARBA" id="ARBA00022692"/>
    </source>
</evidence>
<dbReference type="EMBL" id="JBHUIM010000002">
    <property type="protein sequence ID" value="MFD2247925.1"/>
    <property type="molecule type" value="Genomic_DNA"/>
</dbReference>
<keyword evidence="6 7" id="KW-0472">Membrane</keyword>
<comment type="subcellular location">
    <subcellularLocation>
        <location evidence="1">Cell membrane</location>
        <topology evidence="1">Multi-pass membrane protein</topology>
    </subcellularLocation>
</comment>
<evidence type="ECO:0000313" key="8">
    <source>
        <dbReference type="EMBL" id="MFD2247925.1"/>
    </source>
</evidence>
<keyword evidence="4 7" id="KW-0812">Transmembrane</keyword>
<dbReference type="InterPro" id="IPR003787">
    <property type="entry name" value="Sulphur_relay_DsrE/F-like"/>
</dbReference>
<keyword evidence="5 7" id="KW-1133">Transmembrane helix</keyword>
<reference evidence="9" key="1">
    <citation type="journal article" date="2019" name="Int. J. Syst. Evol. Microbiol.">
        <title>The Global Catalogue of Microorganisms (GCM) 10K type strain sequencing project: providing services to taxonomists for standard genome sequencing and annotation.</title>
        <authorList>
            <consortium name="The Broad Institute Genomics Platform"/>
            <consortium name="The Broad Institute Genome Sequencing Center for Infectious Disease"/>
            <person name="Wu L."/>
            <person name="Ma J."/>
        </authorList>
    </citation>
    <scope>NUCLEOTIDE SEQUENCE [LARGE SCALE GENOMIC DNA]</scope>
    <source>
        <strain evidence="9">CGMCC 4.1782</strain>
    </source>
</reference>
<feature type="transmembrane region" description="Helical" evidence="7">
    <location>
        <begin position="12"/>
        <end position="31"/>
    </location>
</feature>
<evidence type="ECO:0000256" key="3">
    <source>
        <dbReference type="ARBA" id="ARBA00022475"/>
    </source>
</evidence>
<protein>
    <submittedName>
        <fullName evidence="8">DoxX family membrane protein</fullName>
    </submittedName>
</protein>
<evidence type="ECO:0000313" key="9">
    <source>
        <dbReference type="Proteomes" id="UP001597374"/>
    </source>
</evidence>
<evidence type="ECO:0000256" key="7">
    <source>
        <dbReference type="SAM" id="Phobius"/>
    </source>
</evidence>
<gene>
    <name evidence="8" type="ORF">ACFSKP_16780</name>
</gene>
<dbReference type="PANTHER" id="PTHR33452:SF1">
    <property type="entry name" value="INNER MEMBRANE PROTEIN YPHA-RELATED"/>
    <property type="match status" value="1"/>
</dbReference>
<evidence type="ECO:0000256" key="2">
    <source>
        <dbReference type="ARBA" id="ARBA00006679"/>
    </source>
</evidence>
<dbReference type="InterPro" id="IPR051907">
    <property type="entry name" value="DoxX-like_oxidoreductase"/>
</dbReference>
<feature type="transmembrane region" description="Helical" evidence="7">
    <location>
        <begin position="152"/>
        <end position="174"/>
    </location>
</feature>
<evidence type="ECO:0000256" key="1">
    <source>
        <dbReference type="ARBA" id="ARBA00004651"/>
    </source>
</evidence>
<proteinExistence type="inferred from homology"/>
<sequence>MEFTPLQRLSFLALRLMSSLIFIIAGLNHLLQTAGATARLEKAPFAQLATWIAPAETLIILSGIGLLLGGFLLMAGFKTKLAALLLLAILIPITLTVQVGNAAGNGPLFKNIALLGVLVFFVANGAVYYGLDQVLELKKKLQASIQTTRNSTYLGTLVISLMVLLGSCTAGTAASQTAQQQQGTESVAAKKKYAVLISQPNHLKAAVNTAETITKDSRYNSEAFVVMACGKSVEAFKKDGGMTEEIEKGKAAGVTYKICGMSLRQFNIDPNTLAEGVEITPNGLTYMFDLQQQGFTTVEL</sequence>
<evidence type="ECO:0000256" key="6">
    <source>
        <dbReference type="ARBA" id="ARBA00023136"/>
    </source>
</evidence>
<evidence type="ECO:0000256" key="5">
    <source>
        <dbReference type="ARBA" id="ARBA00022989"/>
    </source>
</evidence>
<dbReference type="Gene3D" id="3.40.1260.10">
    <property type="entry name" value="DsrEFH-like"/>
    <property type="match status" value="1"/>
</dbReference>
<feature type="transmembrane region" description="Helical" evidence="7">
    <location>
        <begin position="112"/>
        <end position="131"/>
    </location>
</feature>
<dbReference type="SUPFAM" id="SSF75169">
    <property type="entry name" value="DsrEFH-like"/>
    <property type="match status" value="1"/>
</dbReference>
<dbReference type="Proteomes" id="UP001597374">
    <property type="component" value="Unassembled WGS sequence"/>
</dbReference>
<dbReference type="Pfam" id="PF07681">
    <property type="entry name" value="DoxX"/>
    <property type="match status" value="1"/>
</dbReference>
<dbReference type="PANTHER" id="PTHR33452">
    <property type="entry name" value="OXIDOREDUCTASE CATD-RELATED"/>
    <property type="match status" value="1"/>
</dbReference>
<comment type="caution">
    <text evidence="8">The sequence shown here is derived from an EMBL/GenBank/DDBJ whole genome shotgun (WGS) entry which is preliminary data.</text>
</comment>
<accession>A0ABW5D2X6</accession>